<feature type="region of interest" description="Disordered" evidence="7">
    <location>
        <begin position="652"/>
        <end position="822"/>
    </location>
</feature>
<dbReference type="GO" id="GO:0005737">
    <property type="term" value="C:cytoplasm"/>
    <property type="evidence" value="ECO:0007669"/>
    <property type="project" value="TreeGrafter"/>
</dbReference>
<evidence type="ECO:0000256" key="6">
    <source>
        <dbReference type="PROSITE-ProRule" id="PRU10141"/>
    </source>
</evidence>
<sequence>MIRIERGGGIPYIFPTQSTLIADKDNADHLSYELIKIGDILSLQILTQSKNKTATFKVNAKFLPVAITVISLEIRIGVGVIYPGTKYQVLTSSRYSENVTVEKLTLSLCSTFRACSSNFKYTDDKSKFGKILTVPSEAVKNNGRDNEAGDYIFHVGDIIEPHGNSISGKKQQYAVEALLGQGSFGQVFRCLEKETHATYAIKVIKNLPAYTKQAGLERQILTDISLADKVDQHHMLRLVDSFTFYGHFCFVTEMLGIDLYSVMKQNKFRGFSLNLIAKIMAQILDTLALLNDISLIHSDLKPENILLDHCLPFVRVIDFGSAAYEGKTLYTYIQSRYYRSPEVLIGAPYDCHIDMWSAGCITAELFIAHPLFPGISEYDQVARIQKFMGPFPGEILNSGKTYRKFFSIDPTALTGFRFIGVDEYVQRTGINKPARQYSYLFNSLEETIDKHYLKLSKDNISKINEPEFLNFLQFIRMCLQYNPRRRLTPRQALQHPFILGKPYEDNWIPPFDQRRRIIIPLQQLQTPNNNSNQITPNNQSGSEAKSSARGSNLTFAAAAGLGNAQQQLQSSRKQNTTDVNGSQQDNNKQNSGQNSPLIKASQNQTSPLNKPSSSQVSPKTKLSQMNSNNNNAALNNASFGLTGTFDSLAAQSQSTNTQSTDKLNTTIVSTNDSGGEFFSEKRTESQIFEQHPEQESYVGSPPIEGADSRLSDTGTGLVAAQAESESPDKEQQQQIDSGDNSPASPNYNRIQYVTGTSTDQSQDLTQQNVGIGGNSGTSSGSGNAVVTEVNGSANEQQSKNQATNQSSTGVSAGKNDIHSKTG</sequence>
<feature type="compositionally biased region" description="Low complexity" evidence="7">
    <location>
        <begin position="526"/>
        <end position="540"/>
    </location>
</feature>
<dbReference type="OrthoDB" id="9332038at2759"/>
<gene>
    <name evidence="9" type="ORF">EZS28_005261</name>
</gene>
<dbReference type="PROSITE" id="PS00108">
    <property type="entry name" value="PROTEIN_KINASE_ST"/>
    <property type="match status" value="1"/>
</dbReference>
<feature type="compositionally biased region" description="Low complexity" evidence="7">
    <location>
        <begin position="754"/>
        <end position="769"/>
    </location>
</feature>
<feature type="compositionally biased region" description="Basic and acidic residues" evidence="7">
    <location>
        <begin position="678"/>
        <end position="694"/>
    </location>
</feature>
<name>A0A5J4WW90_9EUKA</name>
<keyword evidence="3 6" id="KW-0547">Nucleotide-binding</keyword>
<feature type="compositionally biased region" description="Polar residues" evidence="7">
    <location>
        <begin position="732"/>
        <end position="753"/>
    </location>
</feature>
<dbReference type="PROSITE" id="PS00107">
    <property type="entry name" value="PROTEIN_KINASE_ATP"/>
    <property type="match status" value="1"/>
</dbReference>
<feature type="binding site" evidence="6">
    <location>
        <position position="202"/>
    </location>
    <ligand>
        <name>ATP</name>
        <dbReference type="ChEBI" id="CHEBI:30616"/>
    </ligand>
</feature>
<evidence type="ECO:0000256" key="2">
    <source>
        <dbReference type="ARBA" id="ARBA00022679"/>
    </source>
</evidence>
<feature type="non-terminal residue" evidence="9">
    <location>
        <position position="822"/>
    </location>
</feature>
<feature type="compositionally biased region" description="Low complexity" evidence="7">
    <location>
        <begin position="626"/>
        <end position="635"/>
    </location>
</feature>
<feature type="compositionally biased region" description="Polar residues" evidence="7">
    <location>
        <begin position="652"/>
        <end position="673"/>
    </location>
</feature>
<feature type="region of interest" description="Disordered" evidence="7">
    <location>
        <begin position="562"/>
        <end position="635"/>
    </location>
</feature>
<dbReference type="Gene3D" id="1.10.510.10">
    <property type="entry name" value="Transferase(Phosphotransferase) domain 1"/>
    <property type="match status" value="1"/>
</dbReference>
<dbReference type="Gene3D" id="3.30.200.20">
    <property type="entry name" value="Phosphorylase Kinase, domain 1"/>
    <property type="match status" value="1"/>
</dbReference>
<dbReference type="InterPro" id="IPR017441">
    <property type="entry name" value="Protein_kinase_ATP_BS"/>
</dbReference>
<keyword evidence="4 9" id="KW-0418">Kinase</keyword>
<dbReference type="InterPro" id="IPR011009">
    <property type="entry name" value="Kinase-like_dom_sf"/>
</dbReference>
<evidence type="ECO:0000259" key="8">
    <source>
        <dbReference type="PROSITE" id="PS50011"/>
    </source>
</evidence>
<keyword evidence="1" id="KW-0723">Serine/threonine-protein kinase</keyword>
<dbReference type="InterPro" id="IPR008271">
    <property type="entry name" value="Ser/Thr_kinase_AS"/>
</dbReference>
<dbReference type="PROSITE" id="PS50011">
    <property type="entry name" value="PROTEIN_KINASE_DOM"/>
    <property type="match status" value="1"/>
</dbReference>
<dbReference type="Pfam" id="PF00069">
    <property type="entry name" value="Pkinase"/>
    <property type="match status" value="1"/>
</dbReference>
<proteinExistence type="predicted"/>
<feature type="domain" description="Protein kinase" evidence="8">
    <location>
        <begin position="173"/>
        <end position="498"/>
    </location>
</feature>
<comment type="caution">
    <text evidence="9">The sequence shown here is derived from an EMBL/GenBank/DDBJ whole genome shotgun (WGS) entry which is preliminary data.</text>
</comment>
<reference evidence="9 10" key="1">
    <citation type="submission" date="2019-03" db="EMBL/GenBank/DDBJ databases">
        <title>Single cell metagenomics reveals metabolic interactions within the superorganism composed of flagellate Streblomastix strix and complex community of Bacteroidetes bacteria on its surface.</title>
        <authorList>
            <person name="Treitli S.C."/>
            <person name="Kolisko M."/>
            <person name="Husnik F."/>
            <person name="Keeling P."/>
            <person name="Hampl V."/>
        </authorList>
    </citation>
    <scope>NUCLEOTIDE SEQUENCE [LARGE SCALE GENOMIC DNA]</scope>
    <source>
        <strain evidence="9">ST1C</strain>
    </source>
</reference>
<dbReference type="EMBL" id="SNRW01000799">
    <property type="protein sequence ID" value="KAA6399210.1"/>
    <property type="molecule type" value="Genomic_DNA"/>
</dbReference>
<organism evidence="9 10">
    <name type="scientific">Streblomastix strix</name>
    <dbReference type="NCBI Taxonomy" id="222440"/>
    <lineage>
        <taxon>Eukaryota</taxon>
        <taxon>Metamonada</taxon>
        <taxon>Preaxostyla</taxon>
        <taxon>Oxymonadida</taxon>
        <taxon>Streblomastigidae</taxon>
        <taxon>Streblomastix</taxon>
    </lineage>
</organism>
<evidence type="ECO:0000313" key="10">
    <source>
        <dbReference type="Proteomes" id="UP000324800"/>
    </source>
</evidence>
<evidence type="ECO:0000256" key="1">
    <source>
        <dbReference type="ARBA" id="ARBA00022527"/>
    </source>
</evidence>
<dbReference type="GO" id="GO:0005524">
    <property type="term" value="F:ATP binding"/>
    <property type="evidence" value="ECO:0007669"/>
    <property type="project" value="UniProtKB-UniRule"/>
</dbReference>
<protein>
    <submittedName>
        <fullName evidence="9">Putative Serine/threonine-protein kinase ppk15</fullName>
    </submittedName>
</protein>
<evidence type="ECO:0000256" key="5">
    <source>
        <dbReference type="ARBA" id="ARBA00022840"/>
    </source>
</evidence>
<dbReference type="Proteomes" id="UP000324800">
    <property type="component" value="Unassembled WGS sequence"/>
</dbReference>
<evidence type="ECO:0000256" key="3">
    <source>
        <dbReference type="ARBA" id="ARBA00022741"/>
    </source>
</evidence>
<feature type="compositionally biased region" description="Low complexity" evidence="7">
    <location>
        <begin position="776"/>
        <end position="786"/>
    </location>
</feature>
<feature type="compositionally biased region" description="Polar residues" evidence="7">
    <location>
        <begin position="789"/>
        <end position="810"/>
    </location>
</feature>
<keyword evidence="5 6" id="KW-0067">ATP-binding</keyword>
<evidence type="ECO:0000256" key="7">
    <source>
        <dbReference type="SAM" id="MobiDB-lite"/>
    </source>
</evidence>
<dbReference type="InterPro" id="IPR050494">
    <property type="entry name" value="Ser_Thr_dual-spec_kinase"/>
</dbReference>
<dbReference type="PANTHER" id="PTHR24058:SF17">
    <property type="entry name" value="HOMEODOMAIN INTERACTING PROTEIN KINASE, ISOFORM D"/>
    <property type="match status" value="1"/>
</dbReference>
<dbReference type="PANTHER" id="PTHR24058">
    <property type="entry name" value="DUAL SPECIFICITY PROTEIN KINASE"/>
    <property type="match status" value="1"/>
</dbReference>
<accession>A0A5J4WW90</accession>
<keyword evidence="2" id="KW-0808">Transferase</keyword>
<evidence type="ECO:0000256" key="4">
    <source>
        <dbReference type="ARBA" id="ARBA00022777"/>
    </source>
</evidence>
<feature type="compositionally biased region" description="Polar residues" evidence="7">
    <location>
        <begin position="570"/>
        <end position="625"/>
    </location>
</feature>
<feature type="region of interest" description="Disordered" evidence="7">
    <location>
        <begin position="522"/>
        <end position="549"/>
    </location>
</feature>
<dbReference type="GO" id="GO:0004713">
    <property type="term" value="F:protein tyrosine kinase activity"/>
    <property type="evidence" value="ECO:0007669"/>
    <property type="project" value="TreeGrafter"/>
</dbReference>
<dbReference type="AlphaFoldDB" id="A0A5J4WW90"/>
<evidence type="ECO:0000313" key="9">
    <source>
        <dbReference type="EMBL" id="KAA6399210.1"/>
    </source>
</evidence>
<dbReference type="InterPro" id="IPR000719">
    <property type="entry name" value="Prot_kinase_dom"/>
</dbReference>
<dbReference type="SMART" id="SM00220">
    <property type="entry name" value="S_TKc"/>
    <property type="match status" value="1"/>
</dbReference>
<dbReference type="SUPFAM" id="SSF56112">
    <property type="entry name" value="Protein kinase-like (PK-like)"/>
    <property type="match status" value="1"/>
</dbReference>
<dbReference type="GO" id="GO:0004674">
    <property type="term" value="F:protein serine/threonine kinase activity"/>
    <property type="evidence" value="ECO:0007669"/>
    <property type="project" value="UniProtKB-KW"/>
</dbReference>